<feature type="region of interest" description="Disordered" evidence="7">
    <location>
        <begin position="432"/>
        <end position="451"/>
    </location>
</feature>
<dbReference type="PROSITE" id="PS50014">
    <property type="entry name" value="BROMODOMAIN_2"/>
    <property type="match status" value="1"/>
</dbReference>
<dbReference type="EMBL" id="CAJPVJ010002898">
    <property type="protein sequence ID" value="CAG2166943.1"/>
    <property type="molecule type" value="Genomic_DNA"/>
</dbReference>
<dbReference type="PANTHER" id="PTHR46453">
    <property type="entry name" value="PROTEIN KINASE C-BINDING PROTEIN 1"/>
    <property type="match status" value="1"/>
</dbReference>
<feature type="domain" description="PHD-type" evidence="9">
    <location>
        <begin position="85"/>
        <end position="147"/>
    </location>
</feature>
<feature type="region of interest" description="Disordered" evidence="7">
    <location>
        <begin position="489"/>
        <end position="530"/>
    </location>
</feature>
<organism evidence="10">
    <name type="scientific">Oppiella nova</name>
    <dbReference type="NCBI Taxonomy" id="334625"/>
    <lineage>
        <taxon>Eukaryota</taxon>
        <taxon>Metazoa</taxon>
        <taxon>Ecdysozoa</taxon>
        <taxon>Arthropoda</taxon>
        <taxon>Chelicerata</taxon>
        <taxon>Arachnida</taxon>
        <taxon>Acari</taxon>
        <taxon>Acariformes</taxon>
        <taxon>Sarcoptiformes</taxon>
        <taxon>Oribatida</taxon>
        <taxon>Brachypylina</taxon>
        <taxon>Oppioidea</taxon>
        <taxon>Oppiidae</taxon>
        <taxon>Oppiella</taxon>
    </lineage>
</organism>
<feature type="compositionally biased region" description="Polar residues" evidence="7">
    <location>
        <begin position="10"/>
        <end position="20"/>
    </location>
</feature>
<evidence type="ECO:0000313" key="10">
    <source>
        <dbReference type="EMBL" id="CAD7647840.1"/>
    </source>
</evidence>
<dbReference type="InterPro" id="IPR001965">
    <property type="entry name" value="Znf_PHD"/>
</dbReference>
<evidence type="ECO:0000256" key="6">
    <source>
        <dbReference type="PROSITE-ProRule" id="PRU00146"/>
    </source>
</evidence>
<dbReference type="InterPro" id="IPR011011">
    <property type="entry name" value="Znf_FYVE_PHD"/>
</dbReference>
<evidence type="ECO:0000313" key="11">
    <source>
        <dbReference type="Proteomes" id="UP000728032"/>
    </source>
</evidence>
<proteinExistence type="predicted"/>
<evidence type="ECO:0000256" key="1">
    <source>
        <dbReference type="ARBA" id="ARBA00022723"/>
    </source>
</evidence>
<keyword evidence="11" id="KW-1185">Reference proteome</keyword>
<dbReference type="PRINTS" id="PR00503">
    <property type="entry name" value="BROMODOMAIN"/>
</dbReference>
<gene>
    <name evidence="10" type="ORF">ONB1V03_LOCUS6458</name>
</gene>
<evidence type="ECO:0000259" key="9">
    <source>
        <dbReference type="PROSITE" id="PS50016"/>
    </source>
</evidence>
<feature type="compositionally biased region" description="Polar residues" evidence="7">
    <location>
        <begin position="39"/>
        <end position="58"/>
    </location>
</feature>
<evidence type="ECO:0000256" key="3">
    <source>
        <dbReference type="ARBA" id="ARBA00022833"/>
    </source>
</evidence>
<dbReference type="SUPFAM" id="SSF47370">
    <property type="entry name" value="Bromodomain"/>
    <property type="match status" value="1"/>
</dbReference>
<dbReference type="GO" id="GO:0008270">
    <property type="term" value="F:zinc ion binding"/>
    <property type="evidence" value="ECO:0007669"/>
    <property type="project" value="UniProtKB-KW"/>
</dbReference>
<dbReference type="Pfam" id="PF00439">
    <property type="entry name" value="Bromodomain"/>
    <property type="match status" value="1"/>
</dbReference>
<dbReference type="OrthoDB" id="2377365at2759"/>
<dbReference type="InterPro" id="IPR019787">
    <property type="entry name" value="Znf_PHD-finger"/>
</dbReference>
<keyword evidence="1" id="KW-0479">Metal-binding</keyword>
<dbReference type="SMART" id="SM00297">
    <property type="entry name" value="BROMO"/>
    <property type="match status" value="1"/>
</dbReference>
<evidence type="ECO:0000256" key="2">
    <source>
        <dbReference type="ARBA" id="ARBA00022771"/>
    </source>
</evidence>
<feature type="domain" description="Bromo" evidence="8">
    <location>
        <begin position="199"/>
        <end position="261"/>
    </location>
</feature>
<name>A0A7R9LWB4_9ACAR</name>
<dbReference type="SUPFAM" id="SSF57903">
    <property type="entry name" value="FYVE/PHD zinc finger"/>
    <property type="match status" value="1"/>
</dbReference>
<sequence length="695" mass="78220">MYENIGDYDVNSNDMNSGQHLQPLMDISTECDLKDTHMAQTTHPHSSTFTTNYDNSDSCAAPTQPEDPDSMASTVGPQTIGAVRDRFCWVCHKDKSNIVCKQCPRSYHLKCIPGNTSSLANNAISDTKSKTNGKSFDSWVCVECKDVLKEESDLMSFPDGTEGSSTPVKSRLAQMSVEEMSQQLTFALQTIRQSADPTFHKPVSPIVFPDYHQLVHYPMDLSTIDRNIKNHWYRSQAAFLADIKWIVHNCIIYNHSNHPLTTNAKYLSRVAKNKMEEMKLSPDCIRNFYTITDTSVAEPRCRPQQLVVDRNTTTTRNDQQEDCSDADVDDEEICQFSNSSTPAPHKYKKGDIVSASNGNLKKFNGKRWQILCSRDGCTKESQKRGFCSRHLSMKSMPQQHNQWSVKVSSLNRSVGRVISVEPLIESNHIMNSISGESHRPPQPTANQSSGQFDSAEAANMLMSLSHSPNAFTNGSAGGQHNSVIVQHNTSQSHKALNNPSAQQSHPLPLISSQYNYDSNQTNHSSATRPKQCLTESAANAIRETFPNWPKHPTDTTVKRIHDLWIQKCELKDNKRIRSKPATNDTITHEYRCVDRAYIAGERFAVTVMYRILKAWAVHIAFETLLRRVCHQMDVQIPEALTVLPAALDMAVKDLEVNAIHVEIEIRFVGEEFAARYILTFKGRDGVDAREVSYET</sequence>
<accession>A0A7R9LWB4</accession>
<dbReference type="InterPro" id="IPR036427">
    <property type="entry name" value="Bromodomain-like_sf"/>
</dbReference>
<dbReference type="PANTHER" id="PTHR46453:SF5">
    <property type="entry name" value="PROTEIN KINASE C-BINDING PROTEIN 1 ISOFORM X1"/>
    <property type="match status" value="1"/>
</dbReference>
<dbReference type="InterPro" id="IPR001487">
    <property type="entry name" value="Bromodomain"/>
</dbReference>
<dbReference type="Proteomes" id="UP000728032">
    <property type="component" value="Unassembled WGS sequence"/>
</dbReference>
<dbReference type="AlphaFoldDB" id="A0A7R9LWB4"/>
<dbReference type="EMBL" id="OC917723">
    <property type="protein sequence ID" value="CAD7647840.1"/>
    <property type="molecule type" value="Genomic_DNA"/>
</dbReference>
<feature type="region of interest" description="Disordered" evidence="7">
    <location>
        <begin position="1"/>
        <end position="20"/>
    </location>
</feature>
<dbReference type="Gene3D" id="1.20.920.10">
    <property type="entry name" value="Bromodomain-like"/>
    <property type="match status" value="1"/>
</dbReference>
<dbReference type="GO" id="GO:0005634">
    <property type="term" value="C:nucleus"/>
    <property type="evidence" value="ECO:0007669"/>
    <property type="project" value="TreeGrafter"/>
</dbReference>
<dbReference type="GO" id="GO:0003714">
    <property type="term" value="F:transcription corepressor activity"/>
    <property type="evidence" value="ECO:0007669"/>
    <property type="project" value="TreeGrafter"/>
</dbReference>
<evidence type="ECO:0000256" key="5">
    <source>
        <dbReference type="PROSITE-ProRule" id="PRU00035"/>
    </source>
</evidence>
<dbReference type="PROSITE" id="PS50016">
    <property type="entry name" value="ZF_PHD_2"/>
    <property type="match status" value="1"/>
</dbReference>
<dbReference type="SMART" id="SM00249">
    <property type="entry name" value="PHD"/>
    <property type="match status" value="1"/>
</dbReference>
<reference evidence="10" key="1">
    <citation type="submission" date="2020-11" db="EMBL/GenBank/DDBJ databases">
        <authorList>
            <person name="Tran Van P."/>
        </authorList>
    </citation>
    <scope>NUCLEOTIDE SEQUENCE</scope>
</reference>
<feature type="region of interest" description="Disordered" evidence="7">
    <location>
        <begin position="39"/>
        <end position="73"/>
    </location>
</feature>
<dbReference type="InterPro" id="IPR019786">
    <property type="entry name" value="Zinc_finger_PHD-type_CS"/>
</dbReference>
<keyword evidence="4 5" id="KW-0103">Bromodomain</keyword>
<evidence type="ECO:0000256" key="7">
    <source>
        <dbReference type="SAM" id="MobiDB-lite"/>
    </source>
</evidence>
<evidence type="ECO:0000256" key="4">
    <source>
        <dbReference type="ARBA" id="ARBA00023117"/>
    </source>
</evidence>
<dbReference type="GO" id="GO:0005737">
    <property type="term" value="C:cytoplasm"/>
    <property type="evidence" value="ECO:0007669"/>
    <property type="project" value="TreeGrafter"/>
</dbReference>
<dbReference type="PROSITE" id="PS01359">
    <property type="entry name" value="ZF_PHD_1"/>
    <property type="match status" value="1"/>
</dbReference>
<dbReference type="Gene3D" id="3.30.40.10">
    <property type="entry name" value="Zinc/RING finger domain, C3HC4 (zinc finger)"/>
    <property type="match status" value="1"/>
</dbReference>
<keyword evidence="2 6" id="KW-0863">Zinc-finger</keyword>
<protein>
    <submittedName>
        <fullName evidence="10">Uncharacterized protein</fullName>
    </submittedName>
</protein>
<dbReference type="InterPro" id="IPR013083">
    <property type="entry name" value="Znf_RING/FYVE/PHD"/>
</dbReference>
<keyword evidence="3" id="KW-0862">Zinc</keyword>
<evidence type="ECO:0000259" key="8">
    <source>
        <dbReference type="PROSITE" id="PS50014"/>
    </source>
</evidence>